<dbReference type="GO" id="GO:0000105">
    <property type="term" value="P:L-histidine biosynthetic process"/>
    <property type="evidence" value="ECO:0007669"/>
    <property type="project" value="UniProtKB-UniRule"/>
</dbReference>
<evidence type="ECO:0000256" key="6">
    <source>
        <dbReference type="ARBA" id="ARBA00023102"/>
    </source>
</evidence>
<dbReference type="Pfam" id="PF00117">
    <property type="entry name" value="GATase"/>
    <property type="match status" value="1"/>
</dbReference>
<evidence type="ECO:0000259" key="12">
    <source>
        <dbReference type="Pfam" id="PF00117"/>
    </source>
</evidence>
<comment type="subunit">
    <text evidence="10">Heterodimer of HisH and HisF.</text>
</comment>
<evidence type="ECO:0000256" key="10">
    <source>
        <dbReference type="HAMAP-Rule" id="MF_00278"/>
    </source>
</evidence>
<dbReference type="HAMAP" id="MF_00278">
    <property type="entry name" value="HisH"/>
    <property type="match status" value="1"/>
</dbReference>
<feature type="active site" evidence="10 11">
    <location>
        <position position="197"/>
    </location>
</feature>
<dbReference type="InterPro" id="IPR010139">
    <property type="entry name" value="Imidazole-glycPsynth_HisH"/>
</dbReference>
<protein>
    <recommendedName>
        <fullName evidence="10">Imidazole glycerol phosphate synthase subunit HisH</fullName>
        <ecNumber evidence="10">4.3.2.10</ecNumber>
    </recommendedName>
    <alternativeName>
        <fullName evidence="10">IGP synthase glutaminase subunit</fullName>
        <ecNumber evidence="10">3.5.1.2</ecNumber>
    </alternativeName>
    <alternativeName>
        <fullName evidence="10">IGP synthase subunit HisH</fullName>
    </alternativeName>
    <alternativeName>
        <fullName evidence="10">ImGP synthase subunit HisH</fullName>
        <shortName evidence="10">IGPS subunit HisH</shortName>
    </alternativeName>
</protein>
<dbReference type="AlphaFoldDB" id="A0A317CNL2"/>
<dbReference type="PROSITE" id="PS51273">
    <property type="entry name" value="GATASE_TYPE_1"/>
    <property type="match status" value="1"/>
</dbReference>
<dbReference type="GO" id="GO:0004359">
    <property type="term" value="F:glutaminase activity"/>
    <property type="evidence" value="ECO:0007669"/>
    <property type="project" value="UniProtKB-EC"/>
</dbReference>
<dbReference type="GO" id="GO:0000107">
    <property type="term" value="F:imidazoleglycerol-phosphate synthase activity"/>
    <property type="evidence" value="ECO:0007669"/>
    <property type="project" value="UniProtKB-UniRule"/>
</dbReference>
<dbReference type="Proteomes" id="UP000245539">
    <property type="component" value="Unassembled WGS sequence"/>
</dbReference>
<comment type="subcellular location">
    <subcellularLocation>
        <location evidence="10">Cytoplasm</location>
    </subcellularLocation>
</comment>
<proteinExistence type="inferred from homology"/>
<dbReference type="GO" id="GO:0005737">
    <property type="term" value="C:cytoplasm"/>
    <property type="evidence" value="ECO:0007669"/>
    <property type="project" value="UniProtKB-SubCell"/>
</dbReference>
<evidence type="ECO:0000256" key="2">
    <source>
        <dbReference type="ARBA" id="ARBA00022490"/>
    </source>
</evidence>
<comment type="catalytic activity">
    <reaction evidence="9 10">
        <text>L-glutamine + H2O = L-glutamate + NH4(+)</text>
        <dbReference type="Rhea" id="RHEA:15889"/>
        <dbReference type="ChEBI" id="CHEBI:15377"/>
        <dbReference type="ChEBI" id="CHEBI:28938"/>
        <dbReference type="ChEBI" id="CHEBI:29985"/>
        <dbReference type="ChEBI" id="CHEBI:58359"/>
        <dbReference type="EC" id="3.5.1.2"/>
    </reaction>
</comment>
<dbReference type="OrthoDB" id="9807137at2"/>
<evidence type="ECO:0000256" key="5">
    <source>
        <dbReference type="ARBA" id="ARBA00022962"/>
    </source>
</evidence>
<dbReference type="PIRSF" id="PIRSF000495">
    <property type="entry name" value="Amidotransf_hisH"/>
    <property type="match status" value="1"/>
</dbReference>
<dbReference type="Gene3D" id="3.40.50.880">
    <property type="match status" value="1"/>
</dbReference>
<evidence type="ECO:0000256" key="11">
    <source>
        <dbReference type="PIRSR" id="PIRSR000495-1"/>
    </source>
</evidence>
<dbReference type="EC" id="3.5.1.2" evidence="10"/>
<feature type="domain" description="Glutamine amidotransferase" evidence="12">
    <location>
        <begin position="6"/>
        <end position="210"/>
    </location>
</feature>
<gene>
    <name evidence="10" type="primary">hisH</name>
    <name evidence="13" type="ORF">DKW60_04435</name>
</gene>
<dbReference type="EMBL" id="QGKM01000007">
    <property type="protein sequence ID" value="PWQ99919.1"/>
    <property type="molecule type" value="Genomic_DNA"/>
</dbReference>
<feature type="active site" description="Nucleophile" evidence="10 11">
    <location>
        <position position="83"/>
    </location>
</feature>
<keyword evidence="7 10" id="KW-0456">Lyase</keyword>
<evidence type="ECO:0000256" key="1">
    <source>
        <dbReference type="ARBA" id="ARBA00005091"/>
    </source>
</evidence>
<keyword evidence="3 10" id="KW-0028">Amino-acid biosynthesis</keyword>
<accession>A0A317CNL2</accession>
<sequence>MSIIAVVDYNMGNLRSVTQALQHVAPANTEVKITSSADDVLNADRVVFPGQGAARDCMSELQKCELIEVVSEAAKTKPFLGICMGMQVLMQRSEENDGVDCMGIYKGQVRHFEGVIGRRDAAGERLKIPQMGWNRIEHAQDHPLWKGIESGRRFYFVHSYFVEPDDKSIIAGTTEYGIEYASAIAKDNVFAIQSHPEKSADDGLQLLRNFTQWDGQS</sequence>
<dbReference type="RefSeq" id="WP_109836463.1">
    <property type="nucleotide sequence ID" value="NZ_QGKM01000007.1"/>
</dbReference>
<dbReference type="InterPro" id="IPR017926">
    <property type="entry name" value="GATASE"/>
</dbReference>
<feature type="active site" evidence="10 11">
    <location>
        <position position="195"/>
    </location>
</feature>
<keyword evidence="5 10" id="KW-0315">Glutamine amidotransferase</keyword>
<evidence type="ECO:0000256" key="3">
    <source>
        <dbReference type="ARBA" id="ARBA00022605"/>
    </source>
</evidence>
<comment type="pathway">
    <text evidence="1 10">Amino-acid biosynthesis; L-histidine biosynthesis; L-histidine from 5-phospho-alpha-D-ribose 1-diphosphate: step 5/9.</text>
</comment>
<dbReference type="PANTHER" id="PTHR42701:SF2">
    <property type="entry name" value="IMIDAZOLE GLYCEROL PHOSPHATE SYNTHASE SUBUNIT HISH 1"/>
    <property type="match status" value="1"/>
</dbReference>
<keyword evidence="2 10" id="KW-0963">Cytoplasm</keyword>
<evidence type="ECO:0000256" key="9">
    <source>
        <dbReference type="ARBA" id="ARBA00049534"/>
    </source>
</evidence>
<comment type="caution">
    <text evidence="13">The sequence shown here is derived from an EMBL/GenBank/DDBJ whole genome shotgun (WGS) entry which is preliminary data.</text>
</comment>
<keyword evidence="4 10" id="KW-0378">Hydrolase</keyword>
<dbReference type="SUPFAM" id="SSF52317">
    <property type="entry name" value="Class I glutamine amidotransferase-like"/>
    <property type="match status" value="1"/>
</dbReference>
<keyword evidence="14" id="KW-1185">Reference proteome</keyword>
<evidence type="ECO:0000313" key="14">
    <source>
        <dbReference type="Proteomes" id="UP000245539"/>
    </source>
</evidence>
<comment type="function">
    <text evidence="10">IGPS catalyzes the conversion of PRFAR and glutamine to IGP, AICAR and glutamate. The HisH subunit catalyzes the hydrolysis of glutamine to glutamate and ammonia as part of the synthesis of IGP and AICAR. The resulting ammonia molecule is channeled to the active site of HisF.</text>
</comment>
<comment type="catalytic activity">
    <reaction evidence="8 10">
        <text>5-[(5-phospho-1-deoxy-D-ribulos-1-ylimino)methylamino]-1-(5-phospho-beta-D-ribosyl)imidazole-4-carboxamide + L-glutamine = D-erythro-1-(imidazol-4-yl)glycerol 3-phosphate + 5-amino-1-(5-phospho-beta-D-ribosyl)imidazole-4-carboxamide + L-glutamate + H(+)</text>
        <dbReference type="Rhea" id="RHEA:24793"/>
        <dbReference type="ChEBI" id="CHEBI:15378"/>
        <dbReference type="ChEBI" id="CHEBI:29985"/>
        <dbReference type="ChEBI" id="CHEBI:58278"/>
        <dbReference type="ChEBI" id="CHEBI:58359"/>
        <dbReference type="ChEBI" id="CHEBI:58475"/>
        <dbReference type="ChEBI" id="CHEBI:58525"/>
        <dbReference type="EC" id="4.3.2.10"/>
    </reaction>
</comment>
<dbReference type="GO" id="GO:0016829">
    <property type="term" value="F:lyase activity"/>
    <property type="evidence" value="ECO:0007669"/>
    <property type="project" value="UniProtKB-KW"/>
</dbReference>
<dbReference type="PANTHER" id="PTHR42701">
    <property type="entry name" value="IMIDAZOLE GLYCEROL PHOSPHATE SYNTHASE SUBUNIT HISH"/>
    <property type="match status" value="1"/>
</dbReference>
<dbReference type="InterPro" id="IPR029062">
    <property type="entry name" value="Class_I_gatase-like"/>
</dbReference>
<organism evidence="13 14">
    <name type="scientific">Leucothrix pacifica</name>
    <dbReference type="NCBI Taxonomy" id="1247513"/>
    <lineage>
        <taxon>Bacteria</taxon>
        <taxon>Pseudomonadati</taxon>
        <taxon>Pseudomonadota</taxon>
        <taxon>Gammaproteobacteria</taxon>
        <taxon>Thiotrichales</taxon>
        <taxon>Thiotrichaceae</taxon>
        <taxon>Leucothrix</taxon>
    </lineage>
</organism>
<dbReference type="NCBIfam" id="TIGR01855">
    <property type="entry name" value="IMP_synth_hisH"/>
    <property type="match status" value="1"/>
</dbReference>
<evidence type="ECO:0000256" key="7">
    <source>
        <dbReference type="ARBA" id="ARBA00023239"/>
    </source>
</evidence>
<dbReference type="EC" id="4.3.2.10" evidence="10"/>
<evidence type="ECO:0000256" key="4">
    <source>
        <dbReference type="ARBA" id="ARBA00022801"/>
    </source>
</evidence>
<keyword evidence="6 10" id="KW-0368">Histidine biosynthesis</keyword>
<evidence type="ECO:0000313" key="13">
    <source>
        <dbReference type="EMBL" id="PWQ99919.1"/>
    </source>
</evidence>
<evidence type="ECO:0000256" key="8">
    <source>
        <dbReference type="ARBA" id="ARBA00047838"/>
    </source>
</evidence>
<dbReference type="UniPathway" id="UPA00031">
    <property type="reaction ID" value="UER00010"/>
</dbReference>
<dbReference type="CDD" id="cd01748">
    <property type="entry name" value="GATase1_IGP_Synthase"/>
    <property type="match status" value="1"/>
</dbReference>
<reference evidence="13 14" key="1">
    <citation type="submission" date="2018-05" db="EMBL/GenBank/DDBJ databases">
        <title>Leucothrix arctica sp. nov., isolated from Arctic seawater.</title>
        <authorList>
            <person name="Choi A."/>
            <person name="Baek K."/>
        </authorList>
    </citation>
    <scope>NUCLEOTIDE SEQUENCE [LARGE SCALE GENOMIC DNA]</scope>
    <source>
        <strain evidence="13 14">JCM 18388</strain>
    </source>
</reference>
<name>A0A317CNL2_9GAMM</name>